<sequence>MKINFTRNSYIRFYKKHKKEIHKAISRCLNKGSLIMESEVKRFEKNFAKFCNRKYCLSVASGTDALKLACHGRKVHFISKYRYRLPIKNCKNSRNIVVTYMNSVQPNFEELRKLKKKHNFFLIEDACQAVGRPLIGDISCFSFYPAKILGGIGKGGALVTDNKKIYQKLKKIRDDKWNNIWLDEVHAAFLNVKLKYLPQLLGKRQKIADYYNKHLPKEIIWNKNCLQNYLIVTDRHNEFIKYMRKKGIEVISDKSDFYEGNLKNAVRIPIYSELTLKEIKYVVKTIKEFFKK</sequence>
<dbReference type="PANTHER" id="PTHR30244">
    <property type="entry name" value="TRANSAMINASE"/>
    <property type="match status" value="1"/>
</dbReference>
<dbReference type="GO" id="GO:0008483">
    <property type="term" value="F:transaminase activity"/>
    <property type="evidence" value="ECO:0007669"/>
    <property type="project" value="TreeGrafter"/>
</dbReference>
<dbReference type="Pfam" id="PF01041">
    <property type="entry name" value="DegT_DnrJ_EryC1"/>
    <property type="match status" value="2"/>
</dbReference>
<proteinExistence type="predicted"/>
<dbReference type="SUPFAM" id="SSF53383">
    <property type="entry name" value="PLP-dependent transferases"/>
    <property type="match status" value="1"/>
</dbReference>
<dbReference type="EMBL" id="DTGG01000121">
    <property type="protein sequence ID" value="HFZ09226.1"/>
    <property type="molecule type" value="Genomic_DNA"/>
</dbReference>
<name>A0A7V3JA97_UNCC3</name>
<accession>A0A7V3JA97</accession>
<protein>
    <recommendedName>
        <fullName evidence="2">DegT/DnrJ/EryC1/StrS aminotransferase family protein</fullName>
    </recommendedName>
</protein>
<dbReference type="GO" id="GO:0000271">
    <property type="term" value="P:polysaccharide biosynthetic process"/>
    <property type="evidence" value="ECO:0007669"/>
    <property type="project" value="TreeGrafter"/>
</dbReference>
<dbReference type="InterPro" id="IPR015421">
    <property type="entry name" value="PyrdxlP-dep_Trfase_major"/>
</dbReference>
<dbReference type="Gene3D" id="3.40.640.10">
    <property type="entry name" value="Type I PLP-dependent aspartate aminotransferase-like (Major domain)"/>
    <property type="match status" value="2"/>
</dbReference>
<dbReference type="InterPro" id="IPR015424">
    <property type="entry name" value="PyrdxlP-dep_Trfase"/>
</dbReference>
<dbReference type="GO" id="GO:0030170">
    <property type="term" value="F:pyridoxal phosphate binding"/>
    <property type="evidence" value="ECO:0007669"/>
    <property type="project" value="TreeGrafter"/>
</dbReference>
<dbReference type="PANTHER" id="PTHR30244:SF34">
    <property type="entry name" value="DTDP-4-AMINO-4,6-DIDEOXYGALACTOSE TRANSAMINASE"/>
    <property type="match status" value="1"/>
</dbReference>
<dbReference type="AlphaFoldDB" id="A0A7V3JA97"/>
<dbReference type="InterPro" id="IPR000653">
    <property type="entry name" value="DegT/StrS_aminotransferase"/>
</dbReference>
<comment type="caution">
    <text evidence="1">The sequence shown here is derived from an EMBL/GenBank/DDBJ whole genome shotgun (WGS) entry which is preliminary data.</text>
</comment>
<organism evidence="1">
    <name type="scientific">candidate division CPR3 bacterium</name>
    <dbReference type="NCBI Taxonomy" id="2268181"/>
    <lineage>
        <taxon>Bacteria</taxon>
        <taxon>Bacteria division CPR3</taxon>
    </lineage>
</organism>
<reference evidence="1" key="1">
    <citation type="journal article" date="2020" name="mSystems">
        <title>Genome- and Community-Level Interaction Insights into Carbon Utilization and Element Cycling Functions of Hydrothermarchaeota in Hydrothermal Sediment.</title>
        <authorList>
            <person name="Zhou Z."/>
            <person name="Liu Y."/>
            <person name="Xu W."/>
            <person name="Pan J."/>
            <person name="Luo Z.H."/>
            <person name="Li M."/>
        </authorList>
    </citation>
    <scope>NUCLEOTIDE SEQUENCE [LARGE SCALE GENOMIC DNA]</scope>
    <source>
        <strain evidence="1">SpSt-757</strain>
    </source>
</reference>
<evidence type="ECO:0008006" key="2">
    <source>
        <dbReference type="Google" id="ProtNLM"/>
    </source>
</evidence>
<gene>
    <name evidence="1" type="ORF">ENV41_03750</name>
</gene>
<evidence type="ECO:0000313" key="1">
    <source>
        <dbReference type="EMBL" id="HFZ09226.1"/>
    </source>
</evidence>